<sequence>MYDVRKLAYNKRYWILNSSNIPGRFAGLEPADIEKKKGSWPQEEEDWINDVLAGDVIKKLGGLGTTGVGLLFDGEPGLGKTTHAVMAITEIIRRLPEDEAEVRRIFGYTGDSYGAQCRPIYYLTFPEFLSRKKALIDADPELKKDLYREMEGFHGRAKEDWLNVRILVLDDLGKEYGTAYNDTSFDEILRSRYDKGLPTIITTNVSLDKWKTKYGAAMGSFAFEAFHRVELTGKDLRK</sequence>
<accession>A0A6J7WP45</accession>
<dbReference type="EMBL" id="LR796220">
    <property type="protein sequence ID" value="CAB4128601.1"/>
    <property type="molecule type" value="Genomic_DNA"/>
</dbReference>
<dbReference type="InterPro" id="IPR027417">
    <property type="entry name" value="P-loop_NTPase"/>
</dbReference>
<dbReference type="Gene3D" id="3.40.50.300">
    <property type="entry name" value="P-loop containing nucleotide triphosphate hydrolases"/>
    <property type="match status" value="1"/>
</dbReference>
<gene>
    <name evidence="1" type="ORF">UFOVP110_50</name>
    <name evidence="2" type="ORF">UFOVP223_114</name>
</gene>
<protein>
    <submittedName>
        <fullName evidence="2">DnaC DNA replication protein</fullName>
    </submittedName>
</protein>
<evidence type="ECO:0000313" key="2">
    <source>
        <dbReference type="EMBL" id="CAB5219676.1"/>
    </source>
</evidence>
<evidence type="ECO:0000313" key="1">
    <source>
        <dbReference type="EMBL" id="CAB4128601.1"/>
    </source>
</evidence>
<dbReference type="EMBL" id="LR798276">
    <property type="protein sequence ID" value="CAB5219676.1"/>
    <property type="molecule type" value="Genomic_DNA"/>
</dbReference>
<proteinExistence type="predicted"/>
<name>A0A6J7WP45_9CAUD</name>
<dbReference type="SUPFAM" id="SSF52540">
    <property type="entry name" value="P-loop containing nucleoside triphosphate hydrolases"/>
    <property type="match status" value="1"/>
</dbReference>
<organism evidence="2">
    <name type="scientific">uncultured Caudovirales phage</name>
    <dbReference type="NCBI Taxonomy" id="2100421"/>
    <lineage>
        <taxon>Viruses</taxon>
        <taxon>Duplodnaviria</taxon>
        <taxon>Heunggongvirae</taxon>
        <taxon>Uroviricota</taxon>
        <taxon>Caudoviricetes</taxon>
        <taxon>Peduoviridae</taxon>
        <taxon>Maltschvirus</taxon>
        <taxon>Maltschvirus maltsch</taxon>
    </lineage>
</organism>
<reference evidence="2" key="1">
    <citation type="submission" date="2020-05" db="EMBL/GenBank/DDBJ databases">
        <authorList>
            <person name="Chiriac C."/>
            <person name="Salcher M."/>
            <person name="Ghai R."/>
            <person name="Kavagutti S V."/>
        </authorList>
    </citation>
    <scope>NUCLEOTIDE SEQUENCE</scope>
</reference>